<feature type="coiled-coil region" evidence="1">
    <location>
        <begin position="311"/>
        <end position="338"/>
    </location>
</feature>
<feature type="region of interest" description="Disordered" evidence="2">
    <location>
        <begin position="1"/>
        <end position="24"/>
    </location>
</feature>
<name>A0ABD3H179_9MARC</name>
<feature type="compositionally biased region" description="Basic and acidic residues" evidence="2">
    <location>
        <begin position="230"/>
        <end position="249"/>
    </location>
</feature>
<dbReference type="AlphaFoldDB" id="A0ABD3H179"/>
<feature type="compositionally biased region" description="Basic and acidic residues" evidence="2">
    <location>
        <begin position="1"/>
        <end position="23"/>
    </location>
</feature>
<dbReference type="EMBL" id="JBJQOH010000006">
    <property type="protein sequence ID" value="KAL3685293.1"/>
    <property type="molecule type" value="Genomic_DNA"/>
</dbReference>
<dbReference type="Proteomes" id="UP001633002">
    <property type="component" value="Unassembled WGS sequence"/>
</dbReference>
<protein>
    <submittedName>
        <fullName evidence="3">Uncharacterized protein</fullName>
    </submittedName>
</protein>
<keyword evidence="4" id="KW-1185">Reference proteome</keyword>
<gene>
    <name evidence="3" type="ORF">R1sor_003315</name>
</gene>
<evidence type="ECO:0000313" key="4">
    <source>
        <dbReference type="Proteomes" id="UP001633002"/>
    </source>
</evidence>
<keyword evidence="1" id="KW-0175">Coiled coil</keyword>
<evidence type="ECO:0000313" key="3">
    <source>
        <dbReference type="EMBL" id="KAL3685293.1"/>
    </source>
</evidence>
<evidence type="ECO:0000256" key="1">
    <source>
        <dbReference type="SAM" id="Coils"/>
    </source>
</evidence>
<feature type="region of interest" description="Disordered" evidence="2">
    <location>
        <begin position="229"/>
        <end position="250"/>
    </location>
</feature>
<organism evidence="3 4">
    <name type="scientific">Riccia sorocarpa</name>
    <dbReference type="NCBI Taxonomy" id="122646"/>
    <lineage>
        <taxon>Eukaryota</taxon>
        <taxon>Viridiplantae</taxon>
        <taxon>Streptophyta</taxon>
        <taxon>Embryophyta</taxon>
        <taxon>Marchantiophyta</taxon>
        <taxon>Marchantiopsida</taxon>
        <taxon>Marchantiidae</taxon>
        <taxon>Marchantiales</taxon>
        <taxon>Ricciaceae</taxon>
        <taxon>Riccia</taxon>
    </lineage>
</organism>
<proteinExistence type="predicted"/>
<accession>A0ABD3H179</accession>
<evidence type="ECO:0000256" key="2">
    <source>
        <dbReference type="SAM" id="MobiDB-lite"/>
    </source>
</evidence>
<reference evidence="3 4" key="1">
    <citation type="submission" date="2024-09" db="EMBL/GenBank/DDBJ databases">
        <title>Chromosome-scale assembly of Riccia sorocarpa.</title>
        <authorList>
            <person name="Paukszto L."/>
        </authorList>
    </citation>
    <scope>NUCLEOTIDE SEQUENCE [LARGE SCALE GENOMIC DNA]</scope>
    <source>
        <strain evidence="3">LP-2024</strain>
        <tissue evidence="3">Aerial parts of the thallus</tissue>
    </source>
</reference>
<comment type="caution">
    <text evidence="3">The sequence shown here is derived from an EMBL/GenBank/DDBJ whole genome shotgun (WGS) entry which is preliminary data.</text>
</comment>
<sequence>MKDGMADTYRIHNPEDAGRRGPSREGSCVEFSLTFVKLLYAQCVLYRDMGFRRPNGDSARKRRRDAVLLQYCQLVSASTRNYRWKEFVFGIATQHSQFGQHLRRGYKGGDVGGDSPYKDCGVAHSQLMGVCALISSTLREELQQARAEYESLVLDMYDVKAEIARLKDLPTPVGSSEEIERLRVQIVVMRMQLDIAVGDAKRLKPEVIEGQVELMAVIDKGNRMSTELQNAHENERSLEEELRSTRDDNDLGGQKSAWELTVTDLRERALSAEAQVQEVSELLRKAHDSLHGWCVADFETLLNVERNPIVLKQKSHSLKRAELELQKATVEFTGKRRQCPGSFRRNISTQVNAGQRYPRQSQTDGERRKGLLVPFLKDCVITYQTLHNNGTPMPEKQATVERFRSEARRRFKYNVLVLFETHPLFSFPSLSLLFGSIDVFSLKFCLLNCQVFIWGCNSHGKEKKALLAWEKMCRRKEQGVSSNGDVMMLVHPGHVFIGATLYQYVLQINAPDRRLYLRLLKKIGVATLGDLSNVALRRLELMELEQGRSGPDLVWHGPTSRVLWLLSTFQYETCWNVELQHPRAWTWERESKQLEGWSHSAREWRWLLGKHNPFDEELNRK</sequence>